<dbReference type="GO" id="GO:0016787">
    <property type="term" value="F:hydrolase activity"/>
    <property type="evidence" value="ECO:0007669"/>
    <property type="project" value="UniProtKB-KW"/>
</dbReference>
<dbReference type="EMBL" id="PZJG01000001">
    <property type="protein sequence ID" value="RAK50181.1"/>
    <property type="molecule type" value="Genomic_DNA"/>
</dbReference>
<name>A0A328A6Q1_9STAP</name>
<dbReference type="PANTHER" id="PTHR47619">
    <property type="entry name" value="METALLO-HYDROLASE YYCJ-RELATED"/>
    <property type="match status" value="1"/>
</dbReference>
<dbReference type="InterPro" id="IPR052533">
    <property type="entry name" value="WalJ/YycJ-like"/>
</dbReference>
<comment type="caution">
    <text evidence="2">The sequence shown here is derived from an EMBL/GenBank/DDBJ whole genome shotgun (WGS) entry which is preliminary data.</text>
</comment>
<dbReference type="PANTHER" id="PTHR47619:SF1">
    <property type="entry name" value="EXODEOXYRIBONUCLEASE WALJ"/>
    <property type="match status" value="1"/>
</dbReference>
<protein>
    <submittedName>
        <fullName evidence="2">MBL fold metallo-hydrolase</fullName>
    </submittedName>
</protein>
<evidence type="ECO:0000313" key="2">
    <source>
        <dbReference type="EMBL" id="RAK50181.1"/>
    </source>
</evidence>
<dbReference type="Pfam" id="PF12706">
    <property type="entry name" value="Lactamase_B_2"/>
    <property type="match status" value="1"/>
</dbReference>
<gene>
    <name evidence="2" type="ORF">BHX94_01585</name>
</gene>
<dbReference type="Proteomes" id="UP000249579">
    <property type="component" value="Unassembled WGS sequence"/>
</dbReference>
<proteinExistence type="predicted"/>
<dbReference type="InterPro" id="IPR036866">
    <property type="entry name" value="RibonucZ/Hydroxyglut_hydro"/>
</dbReference>
<accession>A0A328A6Q1</accession>
<reference evidence="2 3" key="1">
    <citation type="journal article" date="2018" name="Front. Microbiol.">
        <title>Description and Comparative Genomics of Macrococcus caseolyticus subsp. hominis subsp. nov., Macrococcus goetzii sp. nov., Macrococcus epidermidis sp. nov., and Macrococcus bohemicus sp. nov., Novel Macrococci From Human Clinical Material With Virulence Potential and Suspected Uptake of Foreign DNA by Natural Transformation.</title>
        <authorList>
            <person name="Maslanova I."/>
            <person name="Wertheimer Z."/>
            <person name="Sedlacek I."/>
            <person name="Svec P."/>
            <person name="Indrakova A."/>
            <person name="Kovarovic V."/>
            <person name="Schumann P."/>
            <person name="Sproer C."/>
            <person name="Kralova S."/>
            <person name="Sedo O."/>
            <person name="Kristofova L."/>
            <person name="Vrbovska V."/>
            <person name="Fuzik T."/>
            <person name="Petras P."/>
            <person name="Zdrahal Z."/>
            <person name="Ruzickova V."/>
            <person name="Doskar J."/>
            <person name="Pantucek R."/>
        </authorList>
    </citation>
    <scope>NUCLEOTIDE SEQUENCE [LARGE SCALE GENOMIC DNA]</scope>
    <source>
        <strain evidence="2 3">03/115</strain>
    </source>
</reference>
<dbReference type="OrthoDB" id="1846420at2"/>
<keyword evidence="2" id="KW-0378">Hydrolase</keyword>
<dbReference type="InterPro" id="IPR001279">
    <property type="entry name" value="Metallo-B-lactamas"/>
</dbReference>
<dbReference type="Gene3D" id="3.60.15.10">
    <property type="entry name" value="Ribonuclease Z/Hydroxyacylglutathione hydrolase-like"/>
    <property type="match status" value="1"/>
</dbReference>
<evidence type="ECO:0000313" key="3">
    <source>
        <dbReference type="Proteomes" id="UP000249579"/>
    </source>
</evidence>
<dbReference type="AlphaFoldDB" id="A0A328A6Q1"/>
<sequence>MLEAGISFKEMQKAVKFQTSKIKGCLITHEHNDHAQYMSQYLQHGIECYATKGTLEGINLDHHRLHEIEYKKVFKIGTWSIMAFKVNHDAKEPCGYLLKSVHGYKLLFVTDTYYCQYKFPGITHMMLEVNYIYEEMQINVQNGTLHPGLARRIMKSHFSLEHAVGFLRATDTTQLKEIHLIHLSNSNSNAAIIKEKIQEVAGVPVYIGGNYK</sequence>
<organism evidence="2 3">
    <name type="scientific">Macrococcoides bohemicum</name>
    <dbReference type="NCBI Taxonomy" id="1903056"/>
    <lineage>
        <taxon>Bacteria</taxon>
        <taxon>Bacillati</taxon>
        <taxon>Bacillota</taxon>
        <taxon>Bacilli</taxon>
        <taxon>Bacillales</taxon>
        <taxon>Staphylococcaceae</taxon>
        <taxon>Macrococcoides</taxon>
    </lineage>
</organism>
<evidence type="ECO:0000259" key="1">
    <source>
        <dbReference type="Pfam" id="PF12706"/>
    </source>
</evidence>
<dbReference type="SUPFAM" id="SSF56281">
    <property type="entry name" value="Metallo-hydrolase/oxidoreductase"/>
    <property type="match status" value="1"/>
</dbReference>
<feature type="domain" description="Metallo-beta-lactamase" evidence="1">
    <location>
        <begin position="18"/>
        <end position="179"/>
    </location>
</feature>
<dbReference type="RefSeq" id="WP_111744728.1">
    <property type="nucleotide sequence ID" value="NZ_JBHSQY010000001.1"/>
</dbReference>